<dbReference type="InterPro" id="IPR000073">
    <property type="entry name" value="AB_hydrolase_1"/>
</dbReference>
<dbReference type="InterPro" id="IPR029058">
    <property type="entry name" value="AB_hydrolase_fold"/>
</dbReference>
<keyword evidence="3" id="KW-1185">Reference proteome</keyword>
<dbReference type="GO" id="GO:0016787">
    <property type="term" value="F:hydrolase activity"/>
    <property type="evidence" value="ECO:0007669"/>
    <property type="project" value="UniProtKB-KW"/>
</dbReference>
<accession>A0A2U2MVZ1</accession>
<dbReference type="Pfam" id="PF12697">
    <property type="entry name" value="Abhydrolase_6"/>
    <property type="match status" value="1"/>
</dbReference>
<dbReference type="RefSeq" id="WP_109680320.1">
    <property type="nucleotide sequence ID" value="NZ_CP086615.1"/>
</dbReference>
<protein>
    <submittedName>
        <fullName evidence="2">Alpha/beta hydrolase</fullName>
    </submittedName>
</protein>
<dbReference type="InterPro" id="IPR050228">
    <property type="entry name" value="Carboxylesterase_BioH"/>
</dbReference>
<dbReference type="OrthoDB" id="5729753at2"/>
<dbReference type="PANTHER" id="PTHR43194">
    <property type="entry name" value="HYDROLASE ALPHA/BETA FOLD FAMILY"/>
    <property type="match status" value="1"/>
</dbReference>
<evidence type="ECO:0000313" key="2">
    <source>
        <dbReference type="EMBL" id="PWG61028.1"/>
    </source>
</evidence>
<comment type="caution">
    <text evidence="2">The sequence shown here is derived from an EMBL/GenBank/DDBJ whole genome shotgun (WGS) entry which is preliminary data.</text>
</comment>
<dbReference type="PANTHER" id="PTHR43194:SF2">
    <property type="entry name" value="PEROXISOMAL MEMBRANE PROTEIN LPX1"/>
    <property type="match status" value="1"/>
</dbReference>
<evidence type="ECO:0000313" key="3">
    <source>
        <dbReference type="Proteomes" id="UP000245474"/>
    </source>
</evidence>
<dbReference type="AlphaFoldDB" id="A0A2U2MVZ1"/>
<dbReference type="EMBL" id="QFFI01000054">
    <property type="protein sequence ID" value="PWG61028.1"/>
    <property type="molecule type" value="Genomic_DNA"/>
</dbReference>
<feature type="domain" description="AB hydrolase-1" evidence="1">
    <location>
        <begin position="10"/>
        <end position="256"/>
    </location>
</feature>
<name>A0A2U2MVZ1_9GAMM</name>
<dbReference type="Gene3D" id="3.40.50.1820">
    <property type="entry name" value="alpha/beta hydrolase"/>
    <property type="match status" value="1"/>
</dbReference>
<sequence length="272" mass="29557">MRANDQRPRLVFAHANGFPAGSYRRFLAALETAFRVEAPERLGHDPAYPVGLGWPTLAEELLERISAGGSERTWLVGHSLGGVLAFLAALRQPRRLHGFVMLDPPLVFGWRGPALATARRLGLIDRLTPAGRSQGRRSRWPDAASAAAHFRSRALFRDFDAEAIEDYVAAGTVADGDGVRLAYDPAVEVEIFRQLPAWLHREPAPVPVPGAVLTARGSTVTHRGDLARFRRHHGVAVHEVPGGHLFPLERPGEAAEAVQAAVRGLQGQRQAG</sequence>
<gene>
    <name evidence="2" type="ORF">DEM34_18565</name>
</gene>
<keyword evidence="2" id="KW-0378">Hydrolase</keyword>
<organism evidence="2 3">
    <name type="scientific">Sediminicurvatus halobius</name>
    <dbReference type="NCBI Taxonomy" id="2182432"/>
    <lineage>
        <taxon>Bacteria</taxon>
        <taxon>Pseudomonadati</taxon>
        <taxon>Pseudomonadota</taxon>
        <taxon>Gammaproteobacteria</taxon>
        <taxon>Chromatiales</taxon>
        <taxon>Ectothiorhodospiraceae</taxon>
        <taxon>Sediminicurvatus</taxon>
    </lineage>
</organism>
<evidence type="ECO:0000259" key="1">
    <source>
        <dbReference type="Pfam" id="PF12697"/>
    </source>
</evidence>
<dbReference type="SUPFAM" id="SSF53474">
    <property type="entry name" value="alpha/beta-Hydrolases"/>
    <property type="match status" value="1"/>
</dbReference>
<reference evidence="2 3" key="1">
    <citation type="submission" date="2018-05" db="EMBL/GenBank/DDBJ databases">
        <title>Spiribacter halobius sp. nov., a moderately halophilic bacterium isolated from marine solar saltern.</title>
        <authorList>
            <person name="Zheng W.-S."/>
            <person name="Lu D.-C."/>
            <person name="Du Z.-J."/>
        </authorList>
    </citation>
    <scope>NUCLEOTIDE SEQUENCE [LARGE SCALE GENOMIC DNA]</scope>
    <source>
        <strain evidence="2 3">E85</strain>
    </source>
</reference>
<proteinExistence type="predicted"/>
<dbReference type="Proteomes" id="UP000245474">
    <property type="component" value="Unassembled WGS sequence"/>
</dbReference>